<dbReference type="CDD" id="cd06661">
    <property type="entry name" value="GGCT_like"/>
    <property type="match status" value="1"/>
</dbReference>
<dbReference type="Gene3D" id="3.10.490.10">
    <property type="entry name" value="Gamma-glutamyl cyclotransferase-like"/>
    <property type="match status" value="1"/>
</dbReference>
<evidence type="ECO:0000256" key="4">
    <source>
        <dbReference type="SAM" id="MobiDB-lite"/>
    </source>
</evidence>
<proteinExistence type="inferred from homology"/>
<dbReference type="GO" id="GO:0016740">
    <property type="term" value="F:transferase activity"/>
    <property type="evidence" value="ECO:0007669"/>
    <property type="project" value="UniProtKB-KW"/>
</dbReference>
<feature type="region of interest" description="Disordered" evidence="4">
    <location>
        <begin position="146"/>
        <end position="165"/>
    </location>
</feature>
<dbReference type="OrthoDB" id="3262926at2759"/>
<evidence type="ECO:0000313" key="6">
    <source>
        <dbReference type="EMBL" id="PVH94827.1"/>
    </source>
</evidence>
<dbReference type="AlphaFoldDB" id="A0A2V1D9L4"/>
<dbReference type="PANTHER" id="PTHR31544:SF4">
    <property type="entry name" value="GAMMA-GLUTAMYLCYCLOTRANSFERASE-RELATED"/>
    <property type="match status" value="1"/>
</dbReference>
<dbReference type="InterPro" id="IPR045038">
    <property type="entry name" value="AIG2-like"/>
</dbReference>
<evidence type="ECO:0000256" key="1">
    <source>
        <dbReference type="ARBA" id="ARBA00008861"/>
    </source>
</evidence>
<keyword evidence="7" id="KW-1185">Reference proteome</keyword>
<reference evidence="6 7" key="1">
    <citation type="journal article" date="2018" name="Sci. Rep.">
        <title>Comparative genomics provides insights into the lifestyle and reveals functional heterogeneity of dark septate endophytic fungi.</title>
        <authorList>
            <person name="Knapp D.G."/>
            <person name="Nemeth J.B."/>
            <person name="Barry K."/>
            <person name="Hainaut M."/>
            <person name="Henrissat B."/>
            <person name="Johnson J."/>
            <person name="Kuo A."/>
            <person name="Lim J.H.P."/>
            <person name="Lipzen A."/>
            <person name="Nolan M."/>
            <person name="Ohm R.A."/>
            <person name="Tamas L."/>
            <person name="Grigoriev I.V."/>
            <person name="Spatafora J.W."/>
            <person name="Nagy L.G."/>
            <person name="Kovacs G.M."/>
        </authorList>
    </citation>
    <scope>NUCLEOTIDE SEQUENCE [LARGE SCALE GENOMIC DNA]</scope>
    <source>
        <strain evidence="6 7">DSE2036</strain>
    </source>
</reference>
<dbReference type="Pfam" id="PF06094">
    <property type="entry name" value="GGACT"/>
    <property type="match status" value="1"/>
</dbReference>
<evidence type="ECO:0000313" key="7">
    <source>
        <dbReference type="Proteomes" id="UP000244855"/>
    </source>
</evidence>
<dbReference type="EMBL" id="KZ805519">
    <property type="protein sequence ID" value="PVH94827.1"/>
    <property type="molecule type" value="Genomic_DNA"/>
</dbReference>
<evidence type="ECO:0000259" key="5">
    <source>
        <dbReference type="Pfam" id="PF06094"/>
    </source>
</evidence>
<dbReference type="PANTHER" id="PTHR31544">
    <property type="entry name" value="AIG2-LIKE PROTEIN D"/>
    <property type="match status" value="1"/>
</dbReference>
<dbReference type="InterPro" id="IPR009288">
    <property type="entry name" value="AIG2-like_dom"/>
</dbReference>
<feature type="domain" description="Gamma-glutamylcyclotransferase AIG2-like" evidence="5">
    <location>
        <begin position="278"/>
        <end position="364"/>
    </location>
</feature>
<accession>A0A2V1D9L4</accession>
<organism evidence="6 7">
    <name type="scientific">Periconia macrospinosa</name>
    <dbReference type="NCBI Taxonomy" id="97972"/>
    <lineage>
        <taxon>Eukaryota</taxon>
        <taxon>Fungi</taxon>
        <taxon>Dikarya</taxon>
        <taxon>Ascomycota</taxon>
        <taxon>Pezizomycotina</taxon>
        <taxon>Dothideomycetes</taxon>
        <taxon>Pleosporomycetidae</taxon>
        <taxon>Pleosporales</taxon>
        <taxon>Massarineae</taxon>
        <taxon>Periconiaceae</taxon>
        <taxon>Periconia</taxon>
    </lineage>
</organism>
<evidence type="ECO:0000256" key="2">
    <source>
        <dbReference type="ARBA" id="ARBA00022679"/>
    </source>
</evidence>
<dbReference type="InterPro" id="IPR013024">
    <property type="entry name" value="GGCT-like"/>
</dbReference>
<dbReference type="SUPFAM" id="SSF110857">
    <property type="entry name" value="Gamma-glutamyl cyclotransferase-like"/>
    <property type="match status" value="1"/>
</dbReference>
<keyword evidence="2" id="KW-0808">Transferase</keyword>
<sequence>MDEFRMSHLREHKNIKLLYILHLADIENTLLPPIPPFTYTQHQPITHIQPPPFYTKPQSNMDLLHALEDMANASMAQAENKYQAADVDRWARLFNLTHDEAQEAIDSHFSNLSRIQITETQWCILRESGGISEHDKESYSYFLSHSQQPSKKPLQSPGQNIQAGRHTKRKTEYIFKLTAPFETAGKIQQTAQLPSPPRLLVDQDTGEECFAVVDGPTRSVLEGLVTHTTWLTFAVLKKPAEKDLSSYSIAPALGVDATLPHHRGSCHHPRQSEYPVPYFFYGTLADSEVLTRLLGLQDEPVFRRAKVRGGKLGMWGGKYRALVDGEEKDEVDGWMYVVESEEQEDYLRHYEGGNYEVVRCDIIIGDEVSRGLTFRFCGDDDAVVQ</sequence>
<gene>
    <name evidence="6" type="ORF">DM02DRAFT_180227</name>
</gene>
<protein>
    <recommendedName>
        <fullName evidence="3">Putative gamma-glutamylcyclotransferase</fullName>
    </recommendedName>
</protein>
<comment type="similarity">
    <text evidence="1">Belongs to the gamma-glutamylcyclotransferase family.</text>
</comment>
<name>A0A2V1D9L4_9PLEO</name>
<evidence type="ECO:0000256" key="3">
    <source>
        <dbReference type="ARBA" id="ARBA00030602"/>
    </source>
</evidence>
<dbReference type="Proteomes" id="UP000244855">
    <property type="component" value="Unassembled WGS sequence"/>
</dbReference>
<dbReference type="InterPro" id="IPR036568">
    <property type="entry name" value="GGCT-like_sf"/>
</dbReference>